<keyword evidence="2" id="KW-1003">Cell membrane</keyword>
<feature type="transmembrane region" description="Helical" evidence="7">
    <location>
        <begin position="244"/>
        <end position="267"/>
    </location>
</feature>
<dbReference type="PANTHER" id="PTHR30294:SF29">
    <property type="entry name" value="MULTIDRUG ABC TRANSPORTER PERMEASE YBHS-RELATED"/>
    <property type="match status" value="1"/>
</dbReference>
<comment type="caution">
    <text evidence="9">The sequence shown here is derived from an EMBL/GenBank/DDBJ whole genome shotgun (WGS) entry which is preliminary data.</text>
</comment>
<evidence type="ECO:0000256" key="1">
    <source>
        <dbReference type="ARBA" id="ARBA00004651"/>
    </source>
</evidence>
<dbReference type="EMBL" id="DVHC01000041">
    <property type="protein sequence ID" value="HIR59186.1"/>
    <property type="molecule type" value="Genomic_DNA"/>
</dbReference>
<evidence type="ECO:0000256" key="5">
    <source>
        <dbReference type="ARBA" id="ARBA00023136"/>
    </source>
</evidence>
<dbReference type="Proteomes" id="UP000824232">
    <property type="component" value="Unassembled WGS sequence"/>
</dbReference>
<evidence type="ECO:0000256" key="4">
    <source>
        <dbReference type="ARBA" id="ARBA00022989"/>
    </source>
</evidence>
<feature type="transmembrane region" description="Helical" evidence="7">
    <location>
        <begin position="340"/>
        <end position="366"/>
    </location>
</feature>
<keyword evidence="6" id="KW-0175">Coiled coil</keyword>
<name>A0A9D1DUE3_9FIRM</name>
<feature type="coiled-coil region" evidence="6">
    <location>
        <begin position="84"/>
        <end position="111"/>
    </location>
</feature>
<proteinExistence type="predicted"/>
<sequence length="438" mass="48899">MNRKFLYLTKVSLRKKFKTKWFVITNIILAVAIILLLNINSIVSFFGGDFDSKTNIIVIDNDTNSYSLFEKNIESYSSTINSDEEDVKVTVKKSEKDVDELKDNLKDDEILVELNSDGTEYLKAKVTSNKKIDTLTYQVLSQSLNSTKTTIGMTINNIDATTLNNISSPVTIDRVVLNESDNVDENMGLIMSSVFPTIILPFFMLTMILIQMVGGEICEEKTTRSMEIIISNVSPKQHLMSKILASNIFVIVQGLLLVVYACFGLLISTNMLSTGMSLPSEVTSILDSLVASGFIEKLIYVIPLTLILIVLSFLAYSIVAGILASMTVNMEDFSQLQTPLVFLSLGGYYLAMMAGMFNGSLLIRMLSYVPFLSSFVSPSLYMMGEIGLIDIVISIVVLIIFIYLILHFGIRVYKVGILNYSNEKVWSKFFKAFKSKDV</sequence>
<evidence type="ECO:0000313" key="9">
    <source>
        <dbReference type="EMBL" id="HIR59186.1"/>
    </source>
</evidence>
<feature type="transmembrane region" description="Helical" evidence="7">
    <location>
        <begin position="298"/>
        <end position="328"/>
    </location>
</feature>
<gene>
    <name evidence="9" type="ORF">IAB38_03965</name>
</gene>
<dbReference type="GO" id="GO:0005886">
    <property type="term" value="C:plasma membrane"/>
    <property type="evidence" value="ECO:0007669"/>
    <property type="project" value="UniProtKB-SubCell"/>
</dbReference>
<evidence type="ECO:0000313" key="10">
    <source>
        <dbReference type="Proteomes" id="UP000824232"/>
    </source>
</evidence>
<dbReference type="PANTHER" id="PTHR30294">
    <property type="entry name" value="MEMBRANE COMPONENT OF ABC TRANSPORTER YHHJ-RELATED"/>
    <property type="match status" value="1"/>
</dbReference>
<reference evidence="9" key="2">
    <citation type="journal article" date="2021" name="PeerJ">
        <title>Extensive microbial diversity within the chicken gut microbiome revealed by metagenomics and culture.</title>
        <authorList>
            <person name="Gilroy R."/>
            <person name="Ravi A."/>
            <person name="Getino M."/>
            <person name="Pursley I."/>
            <person name="Horton D.L."/>
            <person name="Alikhan N.F."/>
            <person name="Baker D."/>
            <person name="Gharbi K."/>
            <person name="Hall N."/>
            <person name="Watson M."/>
            <person name="Adriaenssens E.M."/>
            <person name="Foster-Nyarko E."/>
            <person name="Jarju S."/>
            <person name="Secka A."/>
            <person name="Antonio M."/>
            <person name="Oren A."/>
            <person name="Chaudhuri R.R."/>
            <person name="La Ragione R."/>
            <person name="Hildebrand F."/>
            <person name="Pallen M.J."/>
        </authorList>
    </citation>
    <scope>NUCLEOTIDE SEQUENCE</scope>
    <source>
        <strain evidence="9">CHK184-20233</strain>
    </source>
</reference>
<accession>A0A9D1DUE3</accession>
<dbReference type="Pfam" id="PF12698">
    <property type="entry name" value="ABC2_membrane_3"/>
    <property type="match status" value="1"/>
</dbReference>
<evidence type="ECO:0000256" key="3">
    <source>
        <dbReference type="ARBA" id="ARBA00022692"/>
    </source>
</evidence>
<keyword evidence="4 7" id="KW-1133">Transmembrane helix</keyword>
<dbReference type="GO" id="GO:0140359">
    <property type="term" value="F:ABC-type transporter activity"/>
    <property type="evidence" value="ECO:0007669"/>
    <property type="project" value="InterPro"/>
</dbReference>
<evidence type="ECO:0000256" key="7">
    <source>
        <dbReference type="SAM" id="Phobius"/>
    </source>
</evidence>
<feature type="transmembrane region" description="Helical" evidence="7">
    <location>
        <begin position="386"/>
        <end position="406"/>
    </location>
</feature>
<keyword evidence="3 7" id="KW-0812">Transmembrane</keyword>
<feature type="transmembrane region" description="Helical" evidence="7">
    <location>
        <begin position="21"/>
        <end position="46"/>
    </location>
</feature>
<feature type="domain" description="ABC-2 type transporter transmembrane" evidence="8">
    <location>
        <begin position="20"/>
        <end position="406"/>
    </location>
</feature>
<protein>
    <submittedName>
        <fullName evidence="9">ABC transporter permease</fullName>
    </submittedName>
</protein>
<feature type="transmembrane region" description="Helical" evidence="7">
    <location>
        <begin position="187"/>
        <end position="210"/>
    </location>
</feature>
<evidence type="ECO:0000256" key="6">
    <source>
        <dbReference type="SAM" id="Coils"/>
    </source>
</evidence>
<evidence type="ECO:0000256" key="2">
    <source>
        <dbReference type="ARBA" id="ARBA00022475"/>
    </source>
</evidence>
<comment type="subcellular location">
    <subcellularLocation>
        <location evidence="1">Cell membrane</location>
        <topology evidence="1">Multi-pass membrane protein</topology>
    </subcellularLocation>
</comment>
<keyword evidence="5 7" id="KW-0472">Membrane</keyword>
<dbReference type="InterPro" id="IPR013525">
    <property type="entry name" value="ABC2_TM"/>
</dbReference>
<dbReference type="InterPro" id="IPR051449">
    <property type="entry name" value="ABC-2_transporter_component"/>
</dbReference>
<evidence type="ECO:0000259" key="8">
    <source>
        <dbReference type="Pfam" id="PF12698"/>
    </source>
</evidence>
<organism evidence="9 10">
    <name type="scientific">Candidatus Onthousia excrementipullorum</name>
    <dbReference type="NCBI Taxonomy" id="2840884"/>
    <lineage>
        <taxon>Bacteria</taxon>
        <taxon>Bacillati</taxon>
        <taxon>Bacillota</taxon>
        <taxon>Bacilli</taxon>
        <taxon>Candidatus Onthousia</taxon>
    </lineage>
</organism>
<dbReference type="AlphaFoldDB" id="A0A9D1DUE3"/>
<reference evidence="9" key="1">
    <citation type="submission" date="2020-10" db="EMBL/GenBank/DDBJ databases">
        <authorList>
            <person name="Gilroy R."/>
        </authorList>
    </citation>
    <scope>NUCLEOTIDE SEQUENCE</scope>
    <source>
        <strain evidence="9">CHK184-20233</strain>
    </source>
</reference>